<proteinExistence type="predicted"/>
<organism evidence="3 4">
    <name type="scientific">Agrococcus terreus</name>
    <dbReference type="NCBI Taxonomy" id="574649"/>
    <lineage>
        <taxon>Bacteria</taxon>
        <taxon>Bacillati</taxon>
        <taxon>Actinomycetota</taxon>
        <taxon>Actinomycetes</taxon>
        <taxon>Micrococcales</taxon>
        <taxon>Microbacteriaceae</taxon>
        <taxon>Agrococcus</taxon>
    </lineage>
</organism>
<feature type="chain" id="PRO_5046494484" evidence="2">
    <location>
        <begin position="26"/>
        <end position="272"/>
    </location>
</feature>
<feature type="compositionally biased region" description="Polar residues" evidence="1">
    <location>
        <begin position="252"/>
        <end position="265"/>
    </location>
</feature>
<evidence type="ECO:0000256" key="2">
    <source>
        <dbReference type="SAM" id="SignalP"/>
    </source>
</evidence>
<evidence type="ECO:0000313" key="3">
    <source>
        <dbReference type="EMBL" id="GGN77523.1"/>
    </source>
</evidence>
<dbReference type="Proteomes" id="UP000626982">
    <property type="component" value="Unassembled WGS sequence"/>
</dbReference>
<feature type="region of interest" description="Disordered" evidence="1">
    <location>
        <begin position="252"/>
        <end position="272"/>
    </location>
</feature>
<dbReference type="PROSITE" id="PS51257">
    <property type="entry name" value="PROKAR_LIPOPROTEIN"/>
    <property type="match status" value="1"/>
</dbReference>
<evidence type="ECO:0000313" key="4">
    <source>
        <dbReference type="Proteomes" id="UP000626982"/>
    </source>
</evidence>
<feature type="signal peptide" evidence="2">
    <location>
        <begin position="1"/>
        <end position="25"/>
    </location>
</feature>
<sequence length="272" mass="28240">MFRLRTAVAIPVAAAAMTIAACSHAPLDTSADPLTEPIVVGAHTAAPVDIADVETIDDLEPVSVEAFIREHSFSGGANDLDAVEAEYRAAVRAFPYDLPAGYAWPAATGLEDDPAHPGAMWERGNGVAQAFSYWEGATALAAANAAERGDFLASDRYLGAIGNTEGDGTRGMYIDDGRFTDRDVVPAFAGDWSGLQGVTMRDFIASPINVAIAEAAGDSIAVADGGRTIDARPAGQPVNPTIRRDGVVHSTLEASQASPFSTDLGTAQPVEP</sequence>
<keyword evidence="2" id="KW-0732">Signal</keyword>
<comment type="caution">
    <text evidence="3">The sequence shown here is derived from an EMBL/GenBank/DDBJ whole genome shotgun (WGS) entry which is preliminary data.</text>
</comment>
<evidence type="ECO:0000256" key="1">
    <source>
        <dbReference type="SAM" id="MobiDB-lite"/>
    </source>
</evidence>
<reference evidence="4" key="1">
    <citation type="journal article" date="2019" name="Int. J. Syst. Evol. Microbiol.">
        <title>The Global Catalogue of Microorganisms (GCM) 10K type strain sequencing project: providing services to taxonomists for standard genome sequencing and annotation.</title>
        <authorList>
            <consortium name="The Broad Institute Genomics Platform"/>
            <consortium name="The Broad Institute Genome Sequencing Center for Infectious Disease"/>
            <person name="Wu L."/>
            <person name="Ma J."/>
        </authorList>
    </citation>
    <scope>NUCLEOTIDE SEQUENCE [LARGE SCALE GENOMIC DNA]</scope>
    <source>
        <strain evidence="4">CGMCC 1.6960</strain>
    </source>
</reference>
<keyword evidence="4" id="KW-1185">Reference proteome</keyword>
<name>A0ABQ2KAX8_9MICO</name>
<gene>
    <name evidence="3" type="ORF">GCM10010968_02190</name>
</gene>
<protein>
    <submittedName>
        <fullName evidence="3">Uncharacterized protein</fullName>
    </submittedName>
</protein>
<dbReference type="EMBL" id="BMLM01000001">
    <property type="protein sequence ID" value="GGN77523.1"/>
    <property type="molecule type" value="Genomic_DNA"/>
</dbReference>
<accession>A0ABQ2KAX8</accession>